<proteinExistence type="predicted"/>
<dbReference type="EMBL" id="JADXDR010000076">
    <property type="protein sequence ID" value="KAI7840702.1"/>
    <property type="molecule type" value="Genomic_DNA"/>
</dbReference>
<evidence type="ECO:0000313" key="3">
    <source>
        <dbReference type="Proteomes" id="UP001205105"/>
    </source>
</evidence>
<evidence type="ECO:0000313" key="2">
    <source>
        <dbReference type="EMBL" id="KAI7840702.1"/>
    </source>
</evidence>
<dbReference type="AlphaFoldDB" id="A0AAD5DN83"/>
<keyword evidence="3" id="KW-1185">Reference proteome</keyword>
<feature type="compositionally biased region" description="Basic residues" evidence="1">
    <location>
        <begin position="44"/>
        <end position="61"/>
    </location>
</feature>
<evidence type="ECO:0000256" key="1">
    <source>
        <dbReference type="SAM" id="MobiDB-lite"/>
    </source>
</evidence>
<protein>
    <submittedName>
        <fullName evidence="2">Uncharacterized protein</fullName>
    </submittedName>
</protein>
<accession>A0AAD5DN83</accession>
<feature type="region of interest" description="Disordered" evidence="1">
    <location>
        <begin position="1"/>
        <end position="71"/>
    </location>
</feature>
<organism evidence="2 3">
    <name type="scientific">Chlorella ohadii</name>
    <dbReference type="NCBI Taxonomy" id="2649997"/>
    <lineage>
        <taxon>Eukaryota</taxon>
        <taxon>Viridiplantae</taxon>
        <taxon>Chlorophyta</taxon>
        <taxon>core chlorophytes</taxon>
        <taxon>Trebouxiophyceae</taxon>
        <taxon>Chlorellales</taxon>
        <taxon>Chlorellaceae</taxon>
        <taxon>Chlorella clade</taxon>
        <taxon>Chlorella</taxon>
    </lineage>
</organism>
<dbReference type="Proteomes" id="UP001205105">
    <property type="component" value="Unassembled WGS sequence"/>
</dbReference>
<feature type="compositionally biased region" description="Basic and acidic residues" evidence="1">
    <location>
        <begin position="123"/>
        <end position="142"/>
    </location>
</feature>
<gene>
    <name evidence="2" type="ORF">COHA_005624</name>
</gene>
<name>A0AAD5DN83_9CHLO</name>
<reference evidence="2" key="1">
    <citation type="submission" date="2020-11" db="EMBL/GenBank/DDBJ databases">
        <title>Chlorella ohadii genome sequencing and assembly.</title>
        <authorList>
            <person name="Murik O."/>
            <person name="Treves H."/>
            <person name="Kedem I."/>
            <person name="Shotland Y."/>
            <person name="Kaplan A."/>
        </authorList>
    </citation>
    <scope>NUCLEOTIDE SEQUENCE</scope>
    <source>
        <strain evidence="2">1</strain>
    </source>
</reference>
<sequence length="260" mass="27922">MVGTGGKRAREAAEAPAAEPEAGRSKRRRSAAAAEQKKAPVSKPKPKPAAKAKPKPAKPKPAKKDAGAAAAGGTVTVNRAPVLTLWVAVVAQRQGYSWREGLTFGRWVSGVLAQSKGRSLGLYEERDKSEAERRERERRDRQLGVQRMDCFGMHIPAAPVGSEHHAVSSGQPVDPASVDGYLQRSFGTQLEATKAAMEGLAGAIPAGEVGRVAYRLYERFRPAWKASAGGLLGWGAKSQLHLDTISGLAHSWREEKEEEE</sequence>
<feature type="compositionally biased region" description="Low complexity" evidence="1">
    <location>
        <begin position="31"/>
        <end position="42"/>
    </location>
</feature>
<comment type="caution">
    <text evidence="2">The sequence shown here is derived from an EMBL/GenBank/DDBJ whole genome shotgun (WGS) entry which is preliminary data.</text>
</comment>
<feature type="region of interest" description="Disordered" evidence="1">
    <location>
        <begin position="122"/>
        <end position="143"/>
    </location>
</feature>